<proteinExistence type="predicted"/>
<dbReference type="AlphaFoldDB" id="A0AAV9WB70"/>
<feature type="region of interest" description="Disordered" evidence="1">
    <location>
        <begin position="125"/>
        <end position="149"/>
    </location>
</feature>
<evidence type="ECO:0000313" key="3">
    <source>
        <dbReference type="Proteomes" id="UP001370758"/>
    </source>
</evidence>
<accession>A0AAV9WB70</accession>
<comment type="caution">
    <text evidence="2">The sequence shown here is derived from an EMBL/GenBank/DDBJ whole genome shotgun (WGS) entry which is preliminary data.</text>
</comment>
<dbReference type="EMBL" id="JAVHJL010000004">
    <property type="protein sequence ID" value="KAK6504771.1"/>
    <property type="molecule type" value="Genomic_DNA"/>
</dbReference>
<reference evidence="2 3" key="1">
    <citation type="submission" date="2023-08" db="EMBL/GenBank/DDBJ databases">
        <authorList>
            <person name="Palmer J.M."/>
        </authorList>
    </citation>
    <scope>NUCLEOTIDE SEQUENCE [LARGE SCALE GENOMIC DNA]</scope>
    <source>
        <strain evidence="2 3">TWF481</strain>
    </source>
</reference>
<name>A0AAV9WB70_9PEZI</name>
<evidence type="ECO:0000256" key="1">
    <source>
        <dbReference type="SAM" id="MobiDB-lite"/>
    </source>
</evidence>
<gene>
    <name evidence="2" type="ORF">TWF481_006710</name>
</gene>
<evidence type="ECO:0000313" key="2">
    <source>
        <dbReference type="EMBL" id="KAK6504771.1"/>
    </source>
</evidence>
<protein>
    <submittedName>
        <fullName evidence="2">Uncharacterized protein</fullName>
    </submittedName>
</protein>
<feature type="compositionally biased region" description="Low complexity" evidence="1">
    <location>
        <begin position="132"/>
        <end position="142"/>
    </location>
</feature>
<keyword evidence="3" id="KW-1185">Reference proteome</keyword>
<sequence length="226" mass="24693">MIDAKIIRTIVQYWSLNEDQDGAVPPPTPGTTTLTNVYIGADLSSGDIATFTTPIPPYIVKSGQNPITNPWPQVSFTFTYIGINGSPPGPYSSSVNRSFSNDAVRFDGPFFDGAGDAYIKPTIMPGIGGQQAEGTAEAQAETSSGKQPEYDEATDFKIVVWSKLTDEGLACGERQLNKALEDFKDNPQALEIVKRIFVDFNKEKEAREGRGKLRRLTLSQSSIDEF</sequence>
<organism evidence="2 3">
    <name type="scientific">Arthrobotrys musiformis</name>
    <dbReference type="NCBI Taxonomy" id="47236"/>
    <lineage>
        <taxon>Eukaryota</taxon>
        <taxon>Fungi</taxon>
        <taxon>Dikarya</taxon>
        <taxon>Ascomycota</taxon>
        <taxon>Pezizomycotina</taxon>
        <taxon>Orbiliomycetes</taxon>
        <taxon>Orbiliales</taxon>
        <taxon>Orbiliaceae</taxon>
        <taxon>Arthrobotrys</taxon>
    </lineage>
</organism>
<dbReference type="Proteomes" id="UP001370758">
    <property type="component" value="Unassembled WGS sequence"/>
</dbReference>